<name>A0A371F552_MUCPR</name>
<feature type="non-terminal residue" evidence="1">
    <location>
        <position position="1"/>
    </location>
</feature>
<organism evidence="1 2">
    <name type="scientific">Mucuna pruriens</name>
    <name type="common">Velvet bean</name>
    <name type="synonym">Dolichos pruriens</name>
    <dbReference type="NCBI Taxonomy" id="157652"/>
    <lineage>
        <taxon>Eukaryota</taxon>
        <taxon>Viridiplantae</taxon>
        <taxon>Streptophyta</taxon>
        <taxon>Embryophyta</taxon>
        <taxon>Tracheophyta</taxon>
        <taxon>Spermatophyta</taxon>
        <taxon>Magnoliopsida</taxon>
        <taxon>eudicotyledons</taxon>
        <taxon>Gunneridae</taxon>
        <taxon>Pentapetalae</taxon>
        <taxon>rosids</taxon>
        <taxon>fabids</taxon>
        <taxon>Fabales</taxon>
        <taxon>Fabaceae</taxon>
        <taxon>Papilionoideae</taxon>
        <taxon>50 kb inversion clade</taxon>
        <taxon>NPAAA clade</taxon>
        <taxon>indigoferoid/millettioid clade</taxon>
        <taxon>Phaseoleae</taxon>
        <taxon>Mucuna</taxon>
    </lineage>
</organism>
<dbReference type="AlphaFoldDB" id="A0A371F552"/>
<dbReference type="Proteomes" id="UP000257109">
    <property type="component" value="Unassembled WGS sequence"/>
</dbReference>
<comment type="caution">
    <text evidence="1">The sequence shown here is derived from an EMBL/GenBank/DDBJ whole genome shotgun (WGS) entry which is preliminary data.</text>
</comment>
<protein>
    <submittedName>
        <fullName evidence="1">Uncharacterized protein</fullName>
    </submittedName>
</protein>
<gene>
    <name evidence="1" type="ORF">CR513_47147</name>
</gene>
<keyword evidence="2" id="KW-1185">Reference proteome</keyword>
<accession>A0A371F552</accession>
<evidence type="ECO:0000313" key="1">
    <source>
        <dbReference type="EMBL" id="RDX73273.1"/>
    </source>
</evidence>
<evidence type="ECO:0000313" key="2">
    <source>
        <dbReference type="Proteomes" id="UP000257109"/>
    </source>
</evidence>
<proteinExistence type="predicted"/>
<sequence length="63" mass="7363">MSNLVAKLKSLKLELGEDLFVHLTFSSLSKRKLNFNFERKLKLSNLIMVMNTMVDMMDQENNI</sequence>
<dbReference type="EMBL" id="QJKJ01010583">
    <property type="protein sequence ID" value="RDX73273.1"/>
    <property type="molecule type" value="Genomic_DNA"/>
</dbReference>
<reference evidence="1" key="1">
    <citation type="submission" date="2018-05" db="EMBL/GenBank/DDBJ databases">
        <title>Draft genome of Mucuna pruriens seed.</title>
        <authorList>
            <person name="Nnadi N.E."/>
            <person name="Vos R."/>
            <person name="Hasami M.H."/>
            <person name="Devisetty U.K."/>
            <person name="Aguiy J.C."/>
        </authorList>
    </citation>
    <scope>NUCLEOTIDE SEQUENCE [LARGE SCALE GENOMIC DNA]</scope>
    <source>
        <strain evidence="1">JCA_2017</strain>
    </source>
</reference>